<feature type="transmembrane region" description="Helical" evidence="1">
    <location>
        <begin position="143"/>
        <end position="162"/>
    </location>
</feature>
<keyword evidence="1" id="KW-1133">Transmembrane helix</keyword>
<reference evidence="2 3" key="1">
    <citation type="submission" date="2019-06" db="EMBL/GenBank/DDBJ databases">
        <title>Whole genome shotgun sequence of Nitrobacter winogradskyi NBRC 14297.</title>
        <authorList>
            <person name="Hosoyama A."/>
            <person name="Uohara A."/>
            <person name="Ohji S."/>
            <person name="Ichikawa N."/>
        </authorList>
    </citation>
    <scope>NUCLEOTIDE SEQUENCE [LARGE SCALE GENOMIC DNA]</scope>
    <source>
        <strain evidence="2 3">NBRC 14297</strain>
    </source>
</reference>
<proteinExistence type="predicted"/>
<dbReference type="OrthoDB" id="1366695at2"/>
<evidence type="ECO:0000313" key="3">
    <source>
        <dbReference type="Proteomes" id="UP000318825"/>
    </source>
</evidence>
<evidence type="ECO:0000256" key="1">
    <source>
        <dbReference type="SAM" id="Phobius"/>
    </source>
</evidence>
<accession>A0A4Y3WDZ0</accession>
<sequence length="172" mass="19476">MGACVWLLAWLSLWDWPNLKSTLLCWLTVGFTSVFEAQQLKDKPHALRKLVRDAFTLSAVVLFIAELVSFPLWVDLLMLPSLVVITLLIAVGENQTDKLGVPRVLKLLRGLQMLAGFAILSLSYWLVAARITEFWSLNTLHEFGLPFLLWLMFIPFIFLLAVSKARSRAMAS</sequence>
<keyword evidence="1" id="KW-0472">Membrane</keyword>
<dbReference type="AlphaFoldDB" id="A0A4Y3WDZ0"/>
<comment type="caution">
    <text evidence="2">The sequence shown here is derived from an EMBL/GenBank/DDBJ whole genome shotgun (WGS) entry which is preliminary data.</text>
</comment>
<feature type="transmembrane region" description="Helical" evidence="1">
    <location>
        <begin position="76"/>
        <end position="92"/>
    </location>
</feature>
<dbReference type="RefSeq" id="WP_141384989.1">
    <property type="nucleotide sequence ID" value="NZ_BJNF01000097.1"/>
</dbReference>
<feature type="transmembrane region" description="Helical" evidence="1">
    <location>
        <begin position="113"/>
        <end position="131"/>
    </location>
</feature>
<keyword evidence="1" id="KW-0812">Transmembrane</keyword>
<dbReference type="EMBL" id="BJNF01000097">
    <property type="protein sequence ID" value="GEC17237.1"/>
    <property type="molecule type" value="Genomic_DNA"/>
</dbReference>
<name>A0A4Y3WDZ0_NITWI</name>
<organism evidence="2 3">
    <name type="scientific">Nitrobacter winogradskyi</name>
    <name type="common">Nitrobacter agilis</name>
    <dbReference type="NCBI Taxonomy" id="913"/>
    <lineage>
        <taxon>Bacteria</taxon>
        <taxon>Pseudomonadati</taxon>
        <taxon>Pseudomonadota</taxon>
        <taxon>Alphaproteobacteria</taxon>
        <taxon>Hyphomicrobiales</taxon>
        <taxon>Nitrobacteraceae</taxon>
        <taxon>Nitrobacter</taxon>
    </lineage>
</organism>
<evidence type="ECO:0000313" key="2">
    <source>
        <dbReference type="EMBL" id="GEC17237.1"/>
    </source>
</evidence>
<dbReference type="Proteomes" id="UP000318825">
    <property type="component" value="Unassembled WGS sequence"/>
</dbReference>
<protein>
    <submittedName>
        <fullName evidence="2">Uncharacterized protein</fullName>
    </submittedName>
</protein>
<gene>
    <name evidence="2" type="ORF">NWI01_31290</name>
</gene>